<keyword evidence="3" id="KW-0815">Transposition</keyword>
<protein>
    <recommendedName>
        <fullName evidence="6">IS1 family transposase</fullName>
    </recommendedName>
</protein>
<feature type="non-terminal residue" evidence="5">
    <location>
        <position position="1"/>
    </location>
</feature>
<dbReference type="GO" id="GO:0004803">
    <property type="term" value="F:transposase activity"/>
    <property type="evidence" value="ECO:0007669"/>
    <property type="project" value="InterPro"/>
</dbReference>
<keyword evidence="4" id="KW-0233">DNA recombination</keyword>
<dbReference type="GO" id="GO:0006313">
    <property type="term" value="P:DNA transposition"/>
    <property type="evidence" value="ECO:0007669"/>
    <property type="project" value="InterPro"/>
</dbReference>
<dbReference type="GO" id="GO:0003677">
    <property type="term" value="F:DNA binding"/>
    <property type="evidence" value="ECO:0007669"/>
    <property type="project" value="InterPro"/>
</dbReference>
<dbReference type="Pfam" id="PF03400">
    <property type="entry name" value="DDE_Tnp_IS1"/>
    <property type="match status" value="1"/>
</dbReference>
<evidence type="ECO:0000256" key="1">
    <source>
        <dbReference type="ARBA" id="ARBA00004091"/>
    </source>
</evidence>
<evidence type="ECO:0008006" key="6">
    <source>
        <dbReference type="Google" id="ProtNLM"/>
    </source>
</evidence>
<accession>A0A5J4PTH3</accession>
<proteinExistence type="inferred from homology"/>
<dbReference type="PANTHER" id="PTHR33293:SF1">
    <property type="entry name" value="INSERTION ELEMENT IS1 1 PROTEIN INSB-RELATED"/>
    <property type="match status" value="1"/>
</dbReference>
<evidence type="ECO:0000313" key="5">
    <source>
        <dbReference type="EMBL" id="KAA6312735.1"/>
    </source>
</evidence>
<evidence type="ECO:0000256" key="3">
    <source>
        <dbReference type="ARBA" id="ARBA00022578"/>
    </source>
</evidence>
<comment type="similarity">
    <text evidence="2">Belongs to the transposase 27 family.</text>
</comment>
<sequence length="119" mass="13984">KGKKYWLIYAYEREGGEIVAYVWGKRDLKTAKRLREKLIKLGVSFGCICTDDWQSFITTFKEDNHVIGKSHTVGIEGNNCSLRNRIRRAFRKTCCFSKKLLSHLKAFRLAFFYINYGYV</sequence>
<comment type="function">
    <text evidence="1">Absolutely required for transposition of IS1.</text>
</comment>
<organism evidence="5">
    <name type="scientific">termite gut metagenome</name>
    <dbReference type="NCBI Taxonomy" id="433724"/>
    <lineage>
        <taxon>unclassified sequences</taxon>
        <taxon>metagenomes</taxon>
        <taxon>organismal metagenomes</taxon>
    </lineage>
</organism>
<comment type="caution">
    <text evidence="5">The sequence shown here is derived from an EMBL/GenBank/DDBJ whole genome shotgun (WGS) entry which is preliminary data.</text>
</comment>
<name>A0A5J4PTH3_9ZZZZ</name>
<evidence type="ECO:0000256" key="2">
    <source>
        <dbReference type="ARBA" id="ARBA00008841"/>
    </source>
</evidence>
<dbReference type="PANTHER" id="PTHR33293">
    <property type="entry name" value="INSERTION ELEMENT IS1 1 PROTEIN INSB-RELATED"/>
    <property type="match status" value="1"/>
</dbReference>
<dbReference type="AlphaFoldDB" id="A0A5J4PTH3"/>
<reference evidence="5" key="1">
    <citation type="submission" date="2019-03" db="EMBL/GenBank/DDBJ databases">
        <title>Single cell metagenomics reveals metabolic interactions within the superorganism composed of flagellate Streblomastix strix and complex community of Bacteroidetes bacteria on its surface.</title>
        <authorList>
            <person name="Treitli S.C."/>
            <person name="Kolisko M."/>
            <person name="Husnik F."/>
            <person name="Keeling P."/>
            <person name="Hampl V."/>
        </authorList>
    </citation>
    <scope>NUCLEOTIDE SEQUENCE</scope>
    <source>
        <strain evidence="5">STM</strain>
    </source>
</reference>
<gene>
    <name evidence="5" type="ORF">EZS27_036381</name>
</gene>
<dbReference type="InterPro" id="IPR005063">
    <property type="entry name" value="Transposase_27"/>
</dbReference>
<dbReference type="EMBL" id="SNRY01006372">
    <property type="protein sequence ID" value="KAA6312735.1"/>
    <property type="molecule type" value="Genomic_DNA"/>
</dbReference>
<evidence type="ECO:0000256" key="4">
    <source>
        <dbReference type="ARBA" id="ARBA00023172"/>
    </source>
</evidence>
<dbReference type="InterPro" id="IPR051354">
    <property type="entry name" value="Transposase_27_IS1"/>
</dbReference>